<keyword evidence="2" id="KW-1133">Transmembrane helix</keyword>
<accession>A0A8C7AEK6</accession>
<feature type="region of interest" description="Disordered" evidence="1">
    <location>
        <begin position="45"/>
        <end position="75"/>
    </location>
</feature>
<dbReference type="Proteomes" id="UP000694425">
    <property type="component" value="Unplaced"/>
</dbReference>
<dbReference type="AlphaFoldDB" id="A0A8C7AEK6"/>
<dbReference type="Ensembl" id="ENSNVIT00000008540.1">
    <property type="protein sequence ID" value="ENSNVIP00000007296.1"/>
    <property type="gene ID" value="ENSNVIG00000005800.1"/>
</dbReference>
<name>A0A8C7AEK6_NEOVI</name>
<feature type="region of interest" description="Disordered" evidence="1">
    <location>
        <begin position="98"/>
        <end position="139"/>
    </location>
</feature>
<reference evidence="3" key="2">
    <citation type="submission" date="2025-09" db="UniProtKB">
        <authorList>
            <consortium name="Ensembl"/>
        </authorList>
    </citation>
    <scope>IDENTIFICATION</scope>
</reference>
<proteinExistence type="predicted"/>
<evidence type="ECO:0000313" key="3">
    <source>
        <dbReference type="Ensembl" id="ENSNVIP00000007296.1"/>
    </source>
</evidence>
<keyword evidence="4" id="KW-1185">Reference proteome</keyword>
<sequence length="139" mass="14834">MFFSSHLYSFFFFFLHVLFFAGNNSVRMLQGAFLFNLGWSHQARLKPPQSRRAGGGVGSGAAGPHLLRPGAGRAAGLSTSSNILLGSVGSAFGAWLAGSKKGPSSSPPAEEEKEAEEKEPKENKSQAELPKPPIESEEK</sequence>
<feature type="transmembrane region" description="Helical" evidence="2">
    <location>
        <begin position="6"/>
        <end position="26"/>
    </location>
</feature>
<protein>
    <submittedName>
        <fullName evidence="3">Uncharacterized protein</fullName>
    </submittedName>
</protein>
<evidence type="ECO:0000256" key="1">
    <source>
        <dbReference type="SAM" id="MobiDB-lite"/>
    </source>
</evidence>
<evidence type="ECO:0000256" key="2">
    <source>
        <dbReference type="SAM" id="Phobius"/>
    </source>
</evidence>
<organism evidence="3 4">
    <name type="scientific">Neovison vison</name>
    <name type="common">American mink</name>
    <name type="synonym">Mustela vison</name>
    <dbReference type="NCBI Taxonomy" id="452646"/>
    <lineage>
        <taxon>Eukaryota</taxon>
        <taxon>Metazoa</taxon>
        <taxon>Chordata</taxon>
        <taxon>Craniata</taxon>
        <taxon>Vertebrata</taxon>
        <taxon>Euteleostomi</taxon>
        <taxon>Mammalia</taxon>
        <taxon>Eutheria</taxon>
        <taxon>Laurasiatheria</taxon>
        <taxon>Carnivora</taxon>
        <taxon>Caniformia</taxon>
        <taxon>Musteloidea</taxon>
        <taxon>Mustelidae</taxon>
        <taxon>Mustelinae</taxon>
        <taxon>Neogale</taxon>
    </lineage>
</organism>
<reference evidence="3" key="1">
    <citation type="submission" date="2025-08" db="UniProtKB">
        <authorList>
            <consortium name="Ensembl"/>
        </authorList>
    </citation>
    <scope>IDENTIFICATION</scope>
</reference>
<keyword evidence="2" id="KW-0812">Transmembrane</keyword>
<feature type="compositionally biased region" description="Basic and acidic residues" evidence="1">
    <location>
        <begin position="115"/>
        <end position="125"/>
    </location>
</feature>
<feature type="compositionally biased region" description="Low complexity" evidence="1">
    <location>
        <begin position="98"/>
        <end position="108"/>
    </location>
</feature>
<keyword evidence="2" id="KW-0472">Membrane</keyword>
<evidence type="ECO:0000313" key="4">
    <source>
        <dbReference type="Proteomes" id="UP000694425"/>
    </source>
</evidence>